<comment type="caution">
    <text evidence="7">The sequence shown here is derived from an EMBL/GenBank/DDBJ whole genome shotgun (WGS) entry which is preliminary data.</text>
</comment>
<dbReference type="InterPro" id="IPR051611">
    <property type="entry name" value="ECF_transporter_component"/>
</dbReference>
<keyword evidence="4 6" id="KW-1133">Transmembrane helix</keyword>
<accession>A0ABX1YED2</accession>
<evidence type="ECO:0000256" key="2">
    <source>
        <dbReference type="ARBA" id="ARBA00022475"/>
    </source>
</evidence>
<evidence type="ECO:0000256" key="5">
    <source>
        <dbReference type="ARBA" id="ARBA00023136"/>
    </source>
</evidence>
<dbReference type="CDD" id="cd16914">
    <property type="entry name" value="EcfT"/>
    <property type="match status" value="1"/>
</dbReference>
<dbReference type="Pfam" id="PF02361">
    <property type="entry name" value="CbiQ"/>
    <property type="match status" value="1"/>
</dbReference>
<keyword evidence="8" id="KW-1185">Reference proteome</keyword>
<evidence type="ECO:0000313" key="7">
    <source>
        <dbReference type="EMBL" id="NOU79337.1"/>
    </source>
</evidence>
<protein>
    <submittedName>
        <fullName evidence="7">Energy-coupling factor transporter transmembrane protein EcfT</fullName>
    </submittedName>
</protein>
<dbReference type="InterPro" id="IPR003339">
    <property type="entry name" value="ABC/ECF_trnsptr_transmembrane"/>
</dbReference>
<comment type="subcellular location">
    <subcellularLocation>
        <location evidence="1">Membrane</location>
        <topology evidence="1">Multi-pass membrane protein</topology>
    </subcellularLocation>
</comment>
<evidence type="ECO:0000256" key="3">
    <source>
        <dbReference type="ARBA" id="ARBA00022692"/>
    </source>
</evidence>
<name>A0ABX1YED2_9BACL</name>
<dbReference type="PANTHER" id="PTHR34857:SF2">
    <property type="entry name" value="SLL0384 PROTEIN"/>
    <property type="match status" value="1"/>
</dbReference>
<reference evidence="7 8" key="1">
    <citation type="submission" date="2019-10" db="EMBL/GenBank/DDBJ databases">
        <title>Description of Paenibacillus terricola sp. nov.</title>
        <authorList>
            <person name="Carlier A."/>
            <person name="Qi S."/>
        </authorList>
    </citation>
    <scope>NUCLEOTIDE SEQUENCE [LARGE SCALE GENOMIC DNA]</scope>
    <source>
        <strain evidence="7 8">LMG 31459</strain>
    </source>
</reference>
<evidence type="ECO:0000313" key="8">
    <source>
        <dbReference type="Proteomes" id="UP000596857"/>
    </source>
</evidence>
<evidence type="ECO:0000256" key="6">
    <source>
        <dbReference type="SAM" id="Phobius"/>
    </source>
</evidence>
<dbReference type="Proteomes" id="UP000596857">
    <property type="component" value="Unassembled WGS sequence"/>
</dbReference>
<proteinExistence type="predicted"/>
<sequence length="223" mass="24578">MRVVFDPRTQLLVVLVTSVAVFWAGMDKVWMVTLFMAAYLLVQGIYVPVLKYLILAALLLGLQELLNRGGSGALSSLRFLNYLGLRFMPVMMGAGSLGRVPSGKLISALATLRLPRGLLISLAVCFRFMPVIRLEHEAIQVSARLRGVSFTSPVNWLRPLRTYEYTIMPLLMRSMKISDELAASATVKGIDDPGPKTSIHRIAFGLQDYLVLAAYACLLAAVF</sequence>
<organism evidence="7 8">
    <name type="scientific">Paenibacillus phytohabitans</name>
    <dbReference type="NCBI Taxonomy" id="2654978"/>
    <lineage>
        <taxon>Bacteria</taxon>
        <taxon>Bacillati</taxon>
        <taxon>Bacillota</taxon>
        <taxon>Bacilli</taxon>
        <taxon>Bacillales</taxon>
        <taxon>Paenibacillaceae</taxon>
        <taxon>Paenibacillus</taxon>
    </lineage>
</organism>
<keyword evidence="2" id="KW-1003">Cell membrane</keyword>
<feature type="transmembrane region" description="Helical" evidence="6">
    <location>
        <begin position="45"/>
        <end position="67"/>
    </location>
</feature>
<evidence type="ECO:0000256" key="1">
    <source>
        <dbReference type="ARBA" id="ARBA00004141"/>
    </source>
</evidence>
<evidence type="ECO:0000256" key="4">
    <source>
        <dbReference type="ARBA" id="ARBA00022989"/>
    </source>
</evidence>
<dbReference type="PANTHER" id="PTHR34857">
    <property type="entry name" value="SLL0384 PROTEIN"/>
    <property type="match status" value="1"/>
</dbReference>
<dbReference type="EMBL" id="WHOB01000027">
    <property type="protein sequence ID" value="NOU79337.1"/>
    <property type="molecule type" value="Genomic_DNA"/>
</dbReference>
<gene>
    <name evidence="7" type="ORF">GC101_10640</name>
</gene>
<dbReference type="RefSeq" id="WP_171717225.1">
    <property type="nucleotide sequence ID" value="NZ_WHOB01000027.1"/>
</dbReference>
<keyword evidence="5 6" id="KW-0472">Membrane</keyword>
<keyword evidence="3 6" id="KW-0812">Transmembrane</keyword>
<feature type="transmembrane region" description="Helical" evidence="6">
    <location>
        <begin position="12"/>
        <end position="39"/>
    </location>
</feature>